<keyword evidence="1" id="KW-1133">Transmembrane helix</keyword>
<accession>A0ABZ2Y838</accession>
<evidence type="ECO:0000313" key="3">
    <source>
        <dbReference type="EMBL" id="WZL75192.1"/>
    </source>
</evidence>
<evidence type="ECO:0000256" key="1">
    <source>
        <dbReference type="SAM" id="Phobius"/>
    </source>
</evidence>
<dbReference type="EMBL" id="CP121689">
    <property type="protein sequence ID" value="WZL75192.1"/>
    <property type="molecule type" value="Genomic_DNA"/>
</dbReference>
<reference evidence="3 4" key="1">
    <citation type="submission" date="2023-03" db="EMBL/GenBank/DDBJ databases">
        <title>Novel Species.</title>
        <authorList>
            <person name="Ma S."/>
        </authorList>
    </citation>
    <scope>NUCLEOTIDE SEQUENCE [LARGE SCALE GENOMIC DNA]</scope>
    <source>
        <strain evidence="3 4">B11</strain>
    </source>
</reference>
<dbReference type="Gene3D" id="3.30.10.20">
    <property type="match status" value="3"/>
</dbReference>
<keyword evidence="4" id="KW-1185">Reference proteome</keyword>
<feature type="domain" description="PASTA" evidence="2">
    <location>
        <begin position="199"/>
        <end position="266"/>
    </location>
</feature>
<dbReference type="Pfam" id="PF03793">
    <property type="entry name" value="PASTA"/>
    <property type="match status" value="3"/>
</dbReference>
<keyword evidence="1" id="KW-0472">Membrane</keyword>
<dbReference type="RefSeq" id="WP_369017338.1">
    <property type="nucleotide sequence ID" value="NZ_CP121689.1"/>
</dbReference>
<dbReference type="InterPro" id="IPR005543">
    <property type="entry name" value="PASTA_dom"/>
</dbReference>
<dbReference type="SUPFAM" id="SSF54184">
    <property type="entry name" value="Penicillin-binding protein 2x (pbp-2x), c-terminal domain"/>
    <property type="match status" value="1"/>
</dbReference>
<sequence>MKKKEKKVGKTFVWKLIRPFVAAIFFGFGLLLSGYLGLFVLHAYFATSEIEVPDFSNQDLLSVLNTANKLGIYVEVMRTESNPQLPPQVVIHQIPPPGSKLKKGNRVKVVINQVSVASSQEGGPGETAETIVVPDLRNFPVEEAEELIKSEGLKVGKISEVFHESVPRGCVISQSPPAGSKVNKDVAINLLVSKGGEEEVALIEVPDLVGLRIQEARNVIQQRGLRLGEIEEVEVPEKAPEVVIAQKPLPGEKLAPGGVINLTVNKKIEGLKEVKLRFPLPEAKQPIEVKVVINDQLGERVAYRRIHQGGETVEISIPSKGAGRVIIYLNDYYYWEKELR</sequence>
<feature type="domain" description="PASTA" evidence="2">
    <location>
        <begin position="127"/>
        <end position="194"/>
    </location>
</feature>
<feature type="transmembrane region" description="Helical" evidence="1">
    <location>
        <begin position="20"/>
        <end position="45"/>
    </location>
</feature>
<evidence type="ECO:0000259" key="2">
    <source>
        <dbReference type="PROSITE" id="PS51178"/>
    </source>
</evidence>
<proteinExistence type="predicted"/>
<protein>
    <submittedName>
        <fullName evidence="3">PASTA domain-containing protein</fullName>
    </submittedName>
</protein>
<name>A0ABZ2Y838_9BACT</name>
<dbReference type="CDD" id="cd06577">
    <property type="entry name" value="PASTA_pknB"/>
    <property type="match status" value="3"/>
</dbReference>
<keyword evidence="1" id="KW-0812">Transmembrane</keyword>
<gene>
    <name evidence="3" type="ORF">QBE54_06195</name>
</gene>
<dbReference type="SMART" id="SM00740">
    <property type="entry name" value="PASTA"/>
    <property type="match status" value="3"/>
</dbReference>
<evidence type="ECO:0000313" key="4">
    <source>
        <dbReference type="Proteomes" id="UP001461341"/>
    </source>
</evidence>
<feature type="domain" description="PASTA" evidence="2">
    <location>
        <begin position="46"/>
        <end position="113"/>
    </location>
</feature>
<dbReference type="Proteomes" id="UP001461341">
    <property type="component" value="Chromosome"/>
</dbReference>
<dbReference type="PROSITE" id="PS51178">
    <property type="entry name" value="PASTA"/>
    <property type="match status" value="3"/>
</dbReference>
<organism evidence="3 4">
    <name type="scientific">Thermatribacter velox</name>
    <dbReference type="NCBI Taxonomy" id="3039681"/>
    <lineage>
        <taxon>Bacteria</taxon>
        <taxon>Pseudomonadati</taxon>
        <taxon>Atribacterota</taxon>
        <taxon>Atribacteria</taxon>
        <taxon>Atribacterales</taxon>
        <taxon>Thermatribacteraceae</taxon>
        <taxon>Thermatribacter</taxon>
    </lineage>
</organism>